<dbReference type="Proteomes" id="UP001220964">
    <property type="component" value="Unassembled WGS sequence"/>
</dbReference>
<keyword evidence="2" id="KW-1185">Reference proteome</keyword>
<organism evidence="1 2">
    <name type="scientific">Psychromarinibacter sediminicola</name>
    <dbReference type="NCBI Taxonomy" id="3033385"/>
    <lineage>
        <taxon>Bacteria</taxon>
        <taxon>Pseudomonadati</taxon>
        <taxon>Pseudomonadota</taxon>
        <taxon>Alphaproteobacteria</taxon>
        <taxon>Rhodobacterales</taxon>
        <taxon>Paracoccaceae</taxon>
        <taxon>Psychromarinibacter</taxon>
    </lineage>
</organism>
<gene>
    <name evidence="1" type="ORF">P1J78_20540</name>
</gene>
<proteinExistence type="predicted"/>
<comment type="caution">
    <text evidence="1">The sequence shown here is derived from an EMBL/GenBank/DDBJ whole genome shotgun (WGS) entry which is preliminary data.</text>
</comment>
<reference evidence="1" key="1">
    <citation type="submission" date="2023-03" db="EMBL/GenBank/DDBJ databases">
        <title>Multiphase analysis and comparison of six strains from genera Psychromarinibacter, Lutimaribacter, and Maritimibacter, including a novel species: Psychromarinibacter sediminicola sp. nov.</title>
        <authorList>
            <person name="Wang Y.-H."/>
            <person name="Ye M.-Q."/>
            <person name="Du Z.-J."/>
        </authorList>
    </citation>
    <scope>NUCLEOTIDE SEQUENCE</scope>
    <source>
        <strain evidence="1">C21-152</strain>
    </source>
</reference>
<dbReference type="RefSeq" id="WP_275569265.1">
    <property type="nucleotide sequence ID" value="NZ_JARGYC010000077.1"/>
</dbReference>
<name>A0AAE3NVP2_9RHOB</name>
<accession>A0AAE3NVP2</accession>
<protein>
    <submittedName>
        <fullName evidence="1">Uncharacterized protein</fullName>
    </submittedName>
</protein>
<sequence>MARGSAIFWRGSVMPTETAARCALQAARQRRLSVHPDEFGMEQDICDVTLWLIEKHGLCRVHVWVDRHYTQIGREIAGVTVMSSPIHPARLTEEAHKAFLALCYTIEDTRADTYGHQFCDVTIRSTKPFGPTRASRMRCGAGDHSRKFIGTLKKGGASRPFCVLIFSWADTYRHCASNSRQVIETDAGVFFPGGLVYWERKQSRAPSPRALSATDKLKKIWKTVSVARFRCPYPSGQSRKRLPARKWQK</sequence>
<evidence type="ECO:0000313" key="1">
    <source>
        <dbReference type="EMBL" id="MDF0603141.1"/>
    </source>
</evidence>
<dbReference type="EMBL" id="JARGYC010000077">
    <property type="protein sequence ID" value="MDF0603141.1"/>
    <property type="molecule type" value="Genomic_DNA"/>
</dbReference>
<evidence type="ECO:0000313" key="2">
    <source>
        <dbReference type="Proteomes" id="UP001220964"/>
    </source>
</evidence>
<dbReference type="AlphaFoldDB" id="A0AAE3NVP2"/>